<dbReference type="RefSeq" id="WP_284276257.1">
    <property type="nucleotide sequence ID" value="NZ_BSOW01000077.1"/>
</dbReference>
<evidence type="ECO:0000256" key="1">
    <source>
        <dbReference type="SAM" id="MobiDB-lite"/>
    </source>
</evidence>
<protein>
    <recommendedName>
        <fullName evidence="2">HipA N-terminal subdomain 1 domain-containing protein</fullName>
    </recommendedName>
</protein>
<comment type="caution">
    <text evidence="3">The sequence shown here is derived from an EMBL/GenBank/DDBJ whole genome shotgun (WGS) entry which is preliminary data.</text>
</comment>
<dbReference type="NCBIfam" id="TIGR03071">
    <property type="entry name" value="couple_hipA"/>
    <property type="match status" value="1"/>
</dbReference>
<reference evidence="4" key="1">
    <citation type="journal article" date="2019" name="Int. J. Syst. Evol. Microbiol.">
        <title>The Global Catalogue of Microorganisms (GCM) 10K type strain sequencing project: providing services to taxonomists for standard genome sequencing and annotation.</title>
        <authorList>
            <consortium name="The Broad Institute Genomics Platform"/>
            <consortium name="The Broad Institute Genome Sequencing Center for Infectious Disease"/>
            <person name="Wu L."/>
            <person name="Ma J."/>
        </authorList>
    </citation>
    <scope>NUCLEOTIDE SEQUENCE [LARGE SCALE GENOMIC DNA]</scope>
    <source>
        <strain evidence="4">NBRC 102520</strain>
    </source>
</reference>
<evidence type="ECO:0000313" key="3">
    <source>
        <dbReference type="EMBL" id="GLR92258.1"/>
    </source>
</evidence>
<dbReference type="Proteomes" id="UP001156905">
    <property type="component" value="Unassembled WGS sequence"/>
</dbReference>
<dbReference type="EMBL" id="BSOW01000077">
    <property type="protein sequence ID" value="GLR92258.1"/>
    <property type="molecule type" value="Genomic_DNA"/>
</dbReference>
<organism evidence="3 4">
    <name type="scientific">Bradyrhizobium iriomotense</name>
    <dbReference type="NCBI Taxonomy" id="441950"/>
    <lineage>
        <taxon>Bacteria</taxon>
        <taxon>Pseudomonadati</taxon>
        <taxon>Pseudomonadota</taxon>
        <taxon>Alphaproteobacteria</taxon>
        <taxon>Hyphomicrobiales</taxon>
        <taxon>Nitrobacteraceae</taxon>
        <taxon>Bradyrhizobium</taxon>
    </lineage>
</organism>
<dbReference type="InterPro" id="IPR017508">
    <property type="entry name" value="HipA_N1"/>
</dbReference>
<dbReference type="Pfam" id="PF13657">
    <property type="entry name" value="Couple_hipA"/>
    <property type="match status" value="1"/>
</dbReference>
<proteinExistence type="predicted"/>
<keyword evidence="4" id="KW-1185">Reference proteome</keyword>
<name>A0ABQ6BJG1_9BRAD</name>
<evidence type="ECO:0000313" key="4">
    <source>
        <dbReference type="Proteomes" id="UP001156905"/>
    </source>
</evidence>
<feature type="domain" description="HipA N-terminal subdomain 1" evidence="2">
    <location>
        <begin position="21"/>
        <end position="126"/>
    </location>
</feature>
<feature type="region of interest" description="Disordered" evidence="1">
    <location>
        <begin position="128"/>
        <end position="151"/>
    </location>
</feature>
<gene>
    <name evidence="3" type="ORF">GCM10007857_89800</name>
</gene>
<evidence type="ECO:0000259" key="2">
    <source>
        <dbReference type="Pfam" id="PF13657"/>
    </source>
</evidence>
<sequence>MAVLNRSGILGIFLRPHPDQELRVGTLVRDASGTVTFEIDEGYIRLGSARPIVSLAWHGATEEESLKRLRDRRDKIAHGRYLPPYFDNLLPEGALLELVEREFGTGSFDNYDLLARLGGDLPGAVVAQREAGDPPPSRPAREDPQSLTSSKPISFSLAGVQLKFSMHADKRRPATPGADESGDAILKLPSLEFQTLSKMSSRRCSLPSW</sequence>
<accession>A0ABQ6BJG1</accession>